<keyword evidence="5" id="KW-1185">Reference proteome</keyword>
<gene>
    <name evidence="4" type="ORF">WR25_04774</name>
</gene>
<dbReference type="PROSITE" id="PS50015">
    <property type="entry name" value="SAP_B"/>
    <property type="match status" value="1"/>
</dbReference>
<dbReference type="SUPFAM" id="SSF47862">
    <property type="entry name" value="Saposin"/>
    <property type="match status" value="1"/>
</dbReference>
<dbReference type="SMART" id="SM00741">
    <property type="entry name" value="SapB"/>
    <property type="match status" value="1"/>
</dbReference>
<reference evidence="4 5" key="1">
    <citation type="journal article" date="2017" name="Curr. Biol.">
        <title>Genome architecture and evolution of a unichromosomal asexual nematode.</title>
        <authorList>
            <person name="Fradin H."/>
            <person name="Zegar C."/>
            <person name="Gutwein M."/>
            <person name="Lucas J."/>
            <person name="Kovtun M."/>
            <person name="Corcoran D."/>
            <person name="Baugh L.R."/>
            <person name="Kiontke K."/>
            <person name="Gunsalus K."/>
            <person name="Fitch D.H."/>
            <person name="Piano F."/>
        </authorList>
    </citation>
    <scope>NUCLEOTIDE SEQUENCE [LARGE SCALE GENOMIC DNA]</scope>
    <source>
        <strain evidence="4">PF1309</strain>
    </source>
</reference>
<comment type="caution">
    <text evidence="4">The sequence shown here is derived from an EMBL/GenBank/DDBJ whole genome shotgun (WGS) entry which is preliminary data.</text>
</comment>
<feature type="chain" id="PRO_5012742470" description="Saposin B-type domain-containing protein" evidence="2">
    <location>
        <begin position="17"/>
        <end position="103"/>
    </location>
</feature>
<dbReference type="Proteomes" id="UP000218231">
    <property type="component" value="Unassembled WGS sequence"/>
</dbReference>
<organism evidence="4 5">
    <name type="scientific">Diploscapter pachys</name>
    <dbReference type="NCBI Taxonomy" id="2018661"/>
    <lineage>
        <taxon>Eukaryota</taxon>
        <taxon>Metazoa</taxon>
        <taxon>Ecdysozoa</taxon>
        <taxon>Nematoda</taxon>
        <taxon>Chromadorea</taxon>
        <taxon>Rhabditida</taxon>
        <taxon>Rhabditina</taxon>
        <taxon>Rhabditomorpha</taxon>
        <taxon>Rhabditoidea</taxon>
        <taxon>Rhabditidae</taxon>
        <taxon>Diploscapter</taxon>
    </lineage>
</organism>
<name>A0A2A2L453_9BILA</name>
<keyword evidence="2" id="KW-0732">Signal</keyword>
<dbReference type="Pfam" id="PF03489">
    <property type="entry name" value="SapB_2"/>
    <property type="match status" value="1"/>
</dbReference>
<dbReference type="STRING" id="2018661.A0A2A2L453"/>
<feature type="domain" description="Saposin B-type" evidence="3">
    <location>
        <begin position="24"/>
        <end position="103"/>
    </location>
</feature>
<dbReference type="InterPro" id="IPR011001">
    <property type="entry name" value="Saposin-like"/>
</dbReference>
<dbReference type="OrthoDB" id="69496at2759"/>
<dbReference type="InterPro" id="IPR008138">
    <property type="entry name" value="SapB_2"/>
</dbReference>
<sequence>MKYLLLLCTVVVAVYCVVMPVQRNALDCEMCELLVKSVDGTADRDTKEIEKKFDAECKALFHSIPFGTTECKHYINSKLDPIIKELDSGTAPEDVCKKLGECP</sequence>
<evidence type="ECO:0000313" key="5">
    <source>
        <dbReference type="Proteomes" id="UP000218231"/>
    </source>
</evidence>
<dbReference type="AlphaFoldDB" id="A0A2A2L453"/>
<proteinExistence type="predicted"/>
<evidence type="ECO:0000259" key="3">
    <source>
        <dbReference type="PROSITE" id="PS50015"/>
    </source>
</evidence>
<dbReference type="InterPro" id="IPR008139">
    <property type="entry name" value="SaposinB_dom"/>
</dbReference>
<dbReference type="Gene3D" id="1.10.225.10">
    <property type="entry name" value="Saposin-like"/>
    <property type="match status" value="1"/>
</dbReference>
<dbReference type="FunFam" id="1.10.225.10:FF:000017">
    <property type="entry name" value="SaPosin-like Protein family"/>
    <property type="match status" value="1"/>
</dbReference>
<keyword evidence="1" id="KW-1015">Disulfide bond</keyword>
<evidence type="ECO:0000313" key="4">
    <source>
        <dbReference type="EMBL" id="PAV80939.1"/>
    </source>
</evidence>
<evidence type="ECO:0000256" key="1">
    <source>
        <dbReference type="ARBA" id="ARBA00023157"/>
    </source>
</evidence>
<feature type="signal peptide" evidence="2">
    <location>
        <begin position="1"/>
        <end position="16"/>
    </location>
</feature>
<protein>
    <recommendedName>
        <fullName evidence="3">Saposin B-type domain-containing protein</fullName>
    </recommendedName>
</protein>
<dbReference type="EMBL" id="LIAE01007221">
    <property type="protein sequence ID" value="PAV80939.1"/>
    <property type="molecule type" value="Genomic_DNA"/>
</dbReference>
<evidence type="ECO:0000256" key="2">
    <source>
        <dbReference type="SAM" id="SignalP"/>
    </source>
</evidence>
<accession>A0A2A2L453</accession>